<evidence type="ECO:0000256" key="8">
    <source>
        <dbReference type="ARBA" id="ARBA00023077"/>
    </source>
</evidence>
<evidence type="ECO:0000256" key="12">
    <source>
        <dbReference type="RuleBase" id="RU003357"/>
    </source>
</evidence>
<dbReference type="GO" id="GO:0009279">
    <property type="term" value="C:cell outer membrane"/>
    <property type="evidence" value="ECO:0007669"/>
    <property type="project" value="UniProtKB-SubCell"/>
</dbReference>
<dbReference type="InterPro" id="IPR011662">
    <property type="entry name" value="Secretin/TonB_short_N"/>
</dbReference>
<dbReference type="KEGG" id="mej:Q7A_190"/>
<keyword evidence="6" id="KW-0408">Iron</keyword>
<keyword evidence="10 11" id="KW-0998">Cell outer membrane</keyword>
<dbReference type="InterPro" id="IPR012910">
    <property type="entry name" value="Plug_dom"/>
</dbReference>
<dbReference type="GO" id="GO:0006826">
    <property type="term" value="P:iron ion transport"/>
    <property type="evidence" value="ECO:0007669"/>
    <property type="project" value="UniProtKB-KW"/>
</dbReference>
<keyword evidence="4" id="KW-0410">Iron transport</keyword>
<accession>I1XF80</accession>
<keyword evidence="5 11" id="KW-0812">Transmembrane</keyword>
<evidence type="ECO:0000256" key="9">
    <source>
        <dbReference type="ARBA" id="ARBA00023136"/>
    </source>
</evidence>
<keyword evidence="3 11" id="KW-1134">Transmembrane beta strand</keyword>
<evidence type="ECO:0000313" key="14">
    <source>
        <dbReference type="EMBL" id="AFI83049.1"/>
    </source>
</evidence>
<reference evidence="14 15" key="2">
    <citation type="journal article" date="2013" name="Int. J. Syst. Evol. Microbiol.">
        <title>Methylophaga nitratireducenticrescens sp. nov. and Methylophaga frappieri sp. nov., isolated from the biofilm of the methanol-fed denitrification system treating the seawater at the Montreal Biodome.</title>
        <authorList>
            <person name="Villeneuve C."/>
            <person name="Martineau C."/>
            <person name="Mauffrey F."/>
            <person name="Villemur R."/>
        </authorList>
    </citation>
    <scope>NUCLEOTIDE SEQUENCE [LARGE SCALE GENOMIC DNA]</scope>
    <source>
        <strain evidence="14 15">JAM1</strain>
    </source>
</reference>
<name>I1XF80_METNJ</name>
<evidence type="ECO:0000256" key="11">
    <source>
        <dbReference type="PROSITE-ProRule" id="PRU01360"/>
    </source>
</evidence>
<reference evidence="14 15" key="1">
    <citation type="journal article" date="2012" name="J. Bacteriol.">
        <title>Complete genome sequences of Methylophaga sp. strain JAM1 and Methylophaga sp. strain JAM7.</title>
        <authorList>
            <person name="Villeneuve C."/>
            <person name="Martineau C."/>
            <person name="Mauffrey F."/>
            <person name="Villemur R."/>
        </authorList>
    </citation>
    <scope>NUCLEOTIDE SEQUENCE [LARGE SCALE GENOMIC DNA]</scope>
    <source>
        <strain evidence="14 15">JAM1</strain>
    </source>
</reference>
<dbReference type="SUPFAM" id="SSF56935">
    <property type="entry name" value="Porins"/>
    <property type="match status" value="1"/>
</dbReference>
<dbReference type="CDD" id="cd01347">
    <property type="entry name" value="ligand_gated_channel"/>
    <property type="match status" value="1"/>
</dbReference>
<dbReference type="PATRIC" id="fig|754476.3.peg.189"/>
<dbReference type="Pfam" id="PF07660">
    <property type="entry name" value="STN"/>
    <property type="match status" value="1"/>
</dbReference>
<dbReference type="Pfam" id="PF00593">
    <property type="entry name" value="TonB_dep_Rec_b-barrel"/>
    <property type="match status" value="1"/>
</dbReference>
<keyword evidence="15" id="KW-1185">Reference proteome</keyword>
<evidence type="ECO:0000256" key="2">
    <source>
        <dbReference type="ARBA" id="ARBA00022448"/>
    </source>
</evidence>
<keyword evidence="8 12" id="KW-0798">TonB box</keyword>
<proteinExistence type="inferred from homology"/>
<dbReference type="Pfam" id="PF07715">
    <property type="entry name" value="Plug"/>
    <property type="match status" value="1"/>
</dbReference>
<protein>
    <submittedName>
        <fullName evidence="14">TonB-dependent receptor</fullName>
    </submittedName>
</protein>
<gene>
    <name evidence="14" type="ordered locus">Q7A_190</name>
</gene>
<dbReference type="Proteomes" id="UP000009144">
    <property type="component" value="Chromosome"/>
</dbReference>
<keyword evidence="14" id="KW-0675">Receptor</keyword>
<dbReference type="Gene3D" id="2.40.170.20">
    <property type="entry name" value="TonB-dependent receptor, beta-barrel domain"/>
    <property type="match status" value="1"/>
</dbReference>
<dbReference type="AlphaFoldDB" id="I1XF80"/>
<dbReference type="InterPro" id="IPR039426">
    <property type="entry name" value="TonB-dep_rcpt-like"/>
</dbReference>
<keyword evidence="2 11" id="KW-0813">Transport</keyword>
<dbReference type="InterPro" id="IPR036942">
    <property type="entry name" value="Beta-barrel_TonB_sf"/>
</dbReference>
<dbReference type="InterPro" id="IPR000531">
    <property type="entry name" value="Beta-barrel_TonB"/>
</dbReference>
<feature type="domain" description="Secretin/TonB short N-terminal" evidence="13">
    <location>
        <begin position="79"/>
        <end position="130"/>
    </location>
</feature>
<evidence type="ECO:0000259" key="13">
    <source>
        <dbReference type="SMART" id="SM00965"/>
    </source>
</evidence>
<organism evidence="14 15">
    <name type="scientific">Methylophaga nitratireducenticrescens</name>
    <dbReference type="NCBI Taxonomy" id="754476"/>
    <lineage>
        <taxon>Bacteria</taxon>
        <taxon>Pseudomonadati</taxon>
        <taxon>Pseudomonadota</taxon>
        <taxon>Gammaproteobacteria</taxon>
        <taxon>Thiotrichales</taxon>
        <taxon>Piscirickettsiaceae</taxon>
        <taxon>Methylophaga</taxon>
    </lineage>
</organism>
<dbReference type="RefSeq" id="WP_014705425.1">
    <property type="nucleotide sequence ID" value="NC_017857.3"/>
</dbReference>
<dbReference type="Gene3D" id="3.55.50.30">
    <property type="match status" value="1"/>
</dbReference>
<dbReference type="EMBL" id="CP003390">
    <property type="protein sequence ID" value="AFI83049.1"/>
    <property type="molecule type" value="Genomic_DNA"/>
</dbReference>
<dbReference type="STRING" id="754476.Q7A_190"/>
<evidence type="ECO:0000256" key="7">
    <source>
        <dbReference type="ARBA" id="ARBA00023065"/>
    </source>
</evidence>
<evidence type="ECO:0000256" key="3">
    <source>
        <dbReference type="ARBA" id="ARBA00022452"/>
    </source>
</evidence>
<dbReference type="SMART" id="SM00965">
    <property type="entry name" value="STN"/>
    <property type="match status" value="1"/>
</dbReference>
<comment type="subcellular location">
    <subcellularLocation>
        <location evidence="1 11">Cell outer membrane</location>
        <topology evidence="1 11">Multi-pass membrane protein</topology>
    </subcellularLocation>
</comment>
<keyword evidence="9 11" id="KW-0472">Membrane</keyword>
<dbReference type="PANTHER" id="PTHR32552">
    <property type="entry name" value="FERRICHROME IRON RECEPTOR-RELATED"/>
    <property type="match status" value="1"/>
</dbReference>
<dbReference type="PANTHER" id="PTHR32552:SF81">
    <property type="entry name" value="TONB-DEPENDENT OUTER MEMBRANE RECEPTOR"/>
    <property type="match status" value="1"/>
</dbReference>
<dbReference type="HOGENOM" id="CLU_008287_15_2_6"/>
<dbReference type="OrthoDB" id="9760620at2"/>
<comment type="similarity">
    <text evidence="11 12">Belongs to the TonB-dependent receptor family.</text>
</comment>
<evidence type="ECO:0000256" key="10">
    <source>
        <dbReference type="ARBA" id="ARBA00023237"/>
    </source>
</evidence>
<keyword evidence="7" id="KW-0406">Ion transport</keyword>
<evidence type="ECO:0000256" key="5">
    <source>
        <dbReference type="ARBA" id="ARBA00022692"/>
    </source>
</evidence>
<dbReference type="PROSITE" id="PS52016">
    <property type="entry name" value="TONB_DEPENDENT_REC_3"/>
    <property type="match status" value="1"/>
</dbReference>
<evidence type="ECO:0000256" key="6">
    <source>
        <dbReference type="ARBA" id="ARBA00023004"/>
    </source>
</evidence>
<evidence type="ECO:0000256" key="4">
    <source>
        <dbReference type="ARBA" id="ARBA00022496"/>
    </source>
</evidence>
<evidence type="ECO:0000256" key="1">
    <source>
        <dbReference type="ARBA" id="ARBA00004571"/>
    </source>
</evidence>
<sequence length="805" mass="89077">MSPAKSTYLQTRPKTLKASRLNLSIRCALLGIALTTGIAISNNSFAENASLNTTEIKTYHIPAGPLGRSLSSFAVSAGIPLSFDSVLTDGLTSPNISGEYSQQQVLDRLLAGSGLTISQKADGSFTLYKTVPAETNHQVALPTVIVSGEKINRRLQDTLSSVAVYGQEDIRQHADQDLQNIMARTPGLYTQSGNENWGIRGVPVSGFDSQGAGTMNGAVTVFVDGAAQTHRLVTLNPLRLWDVEQVEVFRGSQSTTQGRNSLAGALVMKTKAPSFQPEFAAQTNIGKYGEQGASFVAGGALIEDVVAGRLAFDYQEDDGYLRNETLDTDGNASRTVATRGKLLIQPNDKLDLLLTLTRNENKRGAHTVSAENGKPFYFSHLLNTKEKQELDQNAAVAKLDYYLSDNWTLTSISSGTWAKYQALLDFDSGVDREREAVRKHEQRLLNQELRLNYESDRLTGFFGFYYGTHNNEIIDQINLKLVGINDPALIVDGDVRIKNMAVFGEANWEFIDRWRLHGGLRYDREKNRTKFNYSDPLGFATVSSADLEKNFNELLPKVGISHELYDDHLIGLEWKRGYRGGGVDLSTSTEHLPYDPEYTSTYELSWRGAWLDKALHTSLNLFHTDWDDQQVEVDRNGDDIAEVVNAAKSRMQGLEFSADYHVTPKLELFFGTSYVDSEFRKFVVDGVDLSGKRFEFAPRLKATLGAAYTFNNGLRVAGDIVSQTNSFTLDIDDFDDDGQSEAVERKNSGITLVNLNAEYKLSGKVSLSGYVRNVFDREYITNNQGDDSLDVGAPRTFGIAIRAEM</sequence>
<dbReference type="eggNOG" id="COG4773">
    <property type="taxonomic scope" value="Bacteria"/>
</dbReference>
<evidence type="ECO:0000313" key="15">
    <source>
        <dbReference type="Proteomes" id="UP000009144"/>
    </source>
</evidence>